<name>A0A1W1XPC9_9CLOT</name>
<evidence type="ECO:0000256" key="5">
    <source>
        <dbReference type="ARBA" id="ARBA00023239"/>
    </source>
</evidence>
<dbReference type="FunFam" id="3.30.230.40:FF:000003">
    <property type="entry name" value="Imidazoleglycerol-phosphate dehydratase HisB"/>
    <property type="match status" value="1"/>
</dbReference>
<dbReference type="NCBIfam" id="NF002107">
    <property type="entry name" value="PRK00951.1-2"/>
    <property type="match status" value="1"/>
</dbReference>
<evidence type="ECO:0000256" key="7">
    <source>
        <dbReference type="RuleBase" id="RU000599"/>
    </source>
</evidence>
<keyword evidence="4 6" id="KW-0368">Histidine biosynthesis</keyword>
<dbReference type="STRING" id="1121291.SAMN02745134_02551"/>
<evidence type="ECO:0000256" key="2">
    <source>
        <dbReference type="ARBA" id="ARBA00016664"/>
    </source>
</evidence>
<dbReference type="Pfam" id="PF00475">
    <property type="entry name" value="IGPD"/>
    <property type="match status" value="1"/>
</dbReference>
<dbReference type="EC" id="4.2.1.19" evidence="6 7"/>
<dbReference type="GO" id="GO:0005737">
    <property type="term" value="C:cytoplasm"/>
    <property type="evidence" value="ECO:0007669"/>
    <property type="project" value="UniProtKB-SubCell"/>
</dbReference>
<comment type="catalytic activity">
    <reaction evidence="6 7">
        <text>D-erythro-1-(imidazol-4-yl)glycerol 3-phosphate = 3-(imidazol-4-yl)-2-oxopropyl phosphate + H2O</text>
        <dbReference type="Rhea" id="RHEA:11040"/>
        <dbReference type="ChEBI" id="CHEBI:15377"/>
        <dbReference type="ChEBI" id="CHEBI:57766"/>
        <dbReference type="ChEBI" id="CHEBI:58278"/>
        <dbReference type="EC" id="4.2.1.19"/>
    </reaction>
</comment>
<dbReference type="Gene3D" id="3.30.230.40">
    <property type="entry name" value="Imidazole glycerol phosphate dehydratase, domain 1"/>
    <property type="match status" value="2"/>
</dbReference>
<dbReference type="PROSITE" id="PS00954">
    <property type="entry name" value="IGP_DEHYDRATASE_1"/>
    <property type="match status" value="1"/>
</dbReference>
<evidence type="ECO:0000256" key="3">
    <source>
        <dbReference type="ARBA" id="ARBA00022605"/>
    </source>
</evidence>
<dbReference type="PROSITE" id="PS00955">
    <property type="entry name" value="IGP_DEHYDRATASE_2"/>
    <property type="match status" value="1"/>
</dbReference>
<sequence>MVKREAEVKRDTFETQIEISLDLDGEGNAEIQTGVGFFDHMLILFTKHGLLNLKLKASGDLYVDSHHLVEDVGIVLGKCIKEALGDKKGIKRYGTSYVPMDESLELVSMDISGRPFLVFEGNFNTEKLGNFETEMVEEFFRAVAFNAGITIHAKALYGKNTHHMIEGLFKALGRALSEAIQIDSRIKGVMSTKGSL</sequence>
<dbReference type="RefSeq" id="WP_084116378.1">
    <property type="nucleotide sequence ID" value="NZ_FWXH01000010.1"/>
</dbReference>
<dbReference type="GO" id="GO:0000105">
    <property type="term" value="P:L-histidine biosynthetic process"/>
    <property type="evidence" value="ECO:0007669"/>
    <property type="project" value="UniProtKB-UniRule"/>
</dbReference>
<dbReference type="GO" id="GO:0004424">
    <property type="term" value="F:imidazoleglycerol-phosphate dehydratase activity"/>
    <property type="evidence" value="ECO:0007669"/>
    <property type="project" value="UniProtKB-UniRule"/>
</dbReference>
<dbReference type="Proteomes" id="UP000192468">
    <property type="component" value="Unassembled WGS sequence"/>
</dbReference>
<dbReference type="InterPro" id="IPR038494">
    <property type="entry name" value="IGPD_sf"/>
</dbReference>
<reference evidence="8 9" key="1">
    <citation type="submission" date="2017-04" db="EMBL/GenBank/DDBJ databases">
        <authorList>
            <person name="Afonso C.L."/>
            <person name="Miller P.J."/>
            <person name="Scott M.A."/>
            <person name="Spackman E."/>
            <person name="Goraichik I."/>
            <person name="Dimitrov K.M."/>
            <person name="Suarez D.L."/>
            <person name="Swayne D.E."/>
        </authorList>
    </citation>
    <scope>NUCLEOTIDE SEQUENCE [LARGE SCALE GENOMIC DNA]</scope>
    <source>
        <strain evidence="8 9">DSM 12555</strain>
    </source>
</reference>
<evidence type="ECO:0000256" key="6">
    <source>
        <dbReference type="HAMAP-Rule" id="MF_00076"/>
    </source>
</evidence>
<protein>
    <recommendedName>
        <fullName evidence="2 6">Imidazoleglycerol-phosphate dehydratase</fullName>
        <shortName evidence="6">IGPD</shortName>
        <ecNumber evidence="6 7">4.2.1.19</ecNumber>
    </recommendedName>
</protein>
<accession>A0A1W1XPC9</accession>
<dbReference type="EMBL" id="FWXH01000010">
    <property type="protein sequence ID" value="SMC25724.1"/>
    <property type="molecule type" value="Genomic_DNA"/>
</dbReference>
<gene>
    <name evidence="6" type="primary">hisB</name>
    <name evidence="8" type="ORF">SAMN02745134_02551</name>
</gene>
<comment type="pathway">
    <text evidence="1 6 7">Amino-acid biosynthesis; L-histidine biosynthesis; L-histidine from 5-phospho-alpha-D-ribose 1-diphosphate: step 6/9.</text>
</comment>
<dbReference type="SUPFAM" id="SSF54211">
    <property type="entry name" value="Ribosomal protein S5 domain 2-like"/>
    <property type="match status" value="2"/>
</dbReference>
<proteinExistence type="inferred from homology"/>
<keyword evidence="5 6" id="KW-0456">Lyase</keyword>
<evidence type="ECO:0000256" key="1">
    <source>
        <dbReference type="ARBA" id="ARBA00005047"/>
    </source>
</evidence>
<dbReference type="AlphaFoldDB" id="A0A1W1XPC9"/>
<dbReference type="UniPathway" id="UPA00031">
    <property type="reaction ID" value="UER00011"/>
</dbReference>
<organism evidence="8 9">
    <name type="scientific">Clostridium acidisoli DSM 12555</name>
    <dbReference type="NCBI Taxonomy" id="1121291"/>
    <lineage>
        <taxon>Bacteria</taxon>
        <taxon>Bacillati</taxon>
        <taxon>Bacillota</taxon>
        <taxon>Clostridia</taxon>
        <taxon>Eubacteriales</taxon>
        <taxon>Clostridiaceae</taxon>
        <taxon>Clostridium</taxon>
    </lineage>
</organism>
<comment type="subcellular location">
    <subcellularLocation>
        <location evidence="6 7">Cytoplasm</location>
    </subcellularLocation>
</comment>
<dbReference type="InterPro" id="IPR000807">
    <property type="entry name" value="ImidazoleglycerolP_deHydtase"/>
</dbReference>
<dbReference type="FunFam" id="3.30.230.40:FF:000001">
    <property type="entry name" value="Imidazoleglycerol-phosphate dehydratase HisB"/>
    <property type="match status" value="1"/>
</dbReference>
<dbReference type="NCBIfam" id="NF002111">
    <property type="entry name" value="PRK00951.2-1"/>
    <property type="match status" value="1"/>
</dbReference>
<dbReference type="PANTHER" id="PTHR23133">
    <property type="entry name" value="IMIDAZOLEGLYCEROL-PHOSPHATE DEHYDRATASE HIS7"/>
    <property type="match status" value="1"/>
</dbReference>
<keyword evidence="9" id="KW-1185">Reference proteome</keyword>
<dbReference type="HAMAP" id="MF_00076">
    <property type="entry name" value="HisB"/>
    <property type="match status" value="1"/>
</dbReference>
<evidence type="ECO:0000313" key="9">
    <source>
        <dbReference type="Proteomes" id="UP000192468"/>
    </source>
</evidence>
<dbReference type="PANTHER" id="PTHR23133:SF2">
    <property type="entry name" value="IMIDAZOLEGLYCEROL-PHOSPHATE DEHYDRATASE"/>
    <property type="match status" value="1"/>
</dbReference>
<dbReference type="OrthoDB" id="9790411at2"/>
<dbReference type="NCBIfam" id="NF002116">
    <property type="entry name" value="PRK00951.2-6"/>
    <property type="match status" value="1"/>
</dbReference>
<dbReference type="CDD" id="cd07914">
    <property type="entry name" value="IGPD"/>
    <property type="match status" value="1"/>
</dbReference>
<dbReference type="InterPro" id="IPR020568">
    <property type="entry name" value="Ribosomal_Su5_D2-typ_SF"/>
</dbReference>
<evidence type="ECO:0000313" key="8">
    <source>
        <dbReference type="EMBL" id="SMC25724.1"/>
    </source>
</evidence>
<dbReference type="NCBIfam" id="NF002112">
    <property type="entry name" value="PRK00951.2-2"/>
    <property type="match status" value="1"/>
</dbReference>
<evidence type="ECO:0000256" key="4">
    <source>
        <dbReference type="ARBA" id="ARBA00023102"/>
    </source>
</evidence>
<keyword evidence="3 6" id="KW-0028">Amino-acid biosynthesis</keyword>
<dbReference type="NCBIfam" id="NF002114">
    <property type="entry name" value="PRK00951.2-4"/>
    <property type="match status" value="1"/>
</dbReference>
<dbReference type="InterPro" id="IPR020565">
    <property type="entry name" value="ImidazoleglycerP_deHydtase_CS"/>
</dbReference>
<keyword evidence="6" id="KW-0963">Cytoplasm</keyword>
<comment type="similarity">
    <text evidence="6 7">Belongs to the imidazoleglycerol-phosphate dehydratase family.</text>
</comment>